<evidence type="ECO:0000256" key="3">
    <source>
        <dbReference type="ARBA" id="ARBA00022832"/>
    </source>
</evidence>
<evidence type="ECO:0000313" key="8">
    <source>
        <dbReference type="Proteomes" id="UP000077315"/>
    </source>
</evidence>
<evidence type="ECO:0000256" key="1">
    <source>
        <dbReference type="ARBA" id="ARBA00006432"/>
    </source>
</evidence>
<dbReference type="GO" id="GO:0016874">
    <property type="term" value="F:ligase activity"/>
    <property type="evidence" value="ECO:0007669"/>
    <property type="project" value="UniProtKB-KW"/>
</dbReference>
<keyword evidence="3" id="KW-0276">Fatty acid metabolism</keyword>
<dbReference type="Pfam" id="PF13193">
    <property type="entry name" value="AMP-binding_C"/>
    <property type="match status" value="1"/>
</dbReference>
<evidence type="ECO:0000259" key="5">
    <source>
        <dbReference type="Pfam" id="PF00501"/>
    </source>
</evidence>
<proteinExistence type="inferred from homology"/>
<dbReference type="RefSeq" id="XP_018296293.1">
    <property type="nucleotide sequence ID" value="XM_018429377.1"/>
</dbReference>
<dbReference type="Gene3D" id="3.40.50.12780">
    <property type="entry name" value="N-terminal domain of ligase-like"/>
    <property type="match status" value="1"/>
</dbReference>
<accession>A0A162UV38</accession>
<dbReference type="Gene3D" id="3.30.300.30">
    <property type="match status" value="1"/>
</dbReference>
<dbReference type="FunFam" id="3.30.300.30:FF:000008">
    <property type="entry name" value="2,3-dihydroxybenzoate-AMP ligase"/>
    <property type="match status" value="1"/>
</dbReference>
<dbReference type="EMBL" id="KV440973">
    <property type="protein sequence ID" value="OAD78253.1"/>
    <property type="molecule type" value="Genomic_DNA"/>
</dbReference>
<sequence>MSNSTSTESSTAVAKRRLEAISNQVSPLGSSTFDTASYNEQLRIHRKPNQAVHSTALTPLRFLLRSAMVHGTKTAIIHRSRSYNYQTFADRIRRLASVLINDYNVQKGDRVGVLCNNIPAALEGNYAIPFSGAILVPLNTRLATKELDYILDHSGVSVLIVQEELFEKLSEEAKAKIKLILVSDSEDFRSDPFEQLLERCTNPFSWNQLHLPEDENSVISINYTSGSTGRPKGVMVTHKGSYLHALTVAIQNRLTTESIYMWTLPLFHCNGWGYPWSVVMVGGTQVMLNKLDYEYIWKLLIETGVTHYAGAPTVQNEICNHRNARRLPQEVRVVSGGSALSSTLVKRMTALNLQPLQVYGLTEVYGPSVMSYDISALENIPEEERNSRLARQGFNTVVTDELRILNHDTIQDVAPNGKEIGEICITGNTTMIGYYRDPVETEKAFKHGVFWTGDLAVRHVDGSIEIVDRSKDVIVSGGENVSSIEVESAIVQMEEVSECAIVASPDPKWGERPFAFVILRENAKLDPKDVISHCKNVLAGYKCPEGVRFVNSLPRTSTGKVQKYILRDELWKNYEKRIN</sequence>
<feature type="domain" description="AMP-binding enzyme C-terminal" evidence="6">
    <location>
        <begin position="485"/>
        <end position="560"/>
    </location>
</feature>
<dbReference type="Proteomes" id="UP000077315">
    <property type="component" value="Unassembled WGS sequence"/>
</dbReference>
<dbReference type="PANTHER" id="PTHR43859:SF4">
    <property type="entry name" value="BUTANOATE--COA LIGASE AAE1-RELATED"/>
    <property type="match status" value="1"/>
</dbReference>
<dbReference type="InParanoid" id="A0A162UV38"/>
<dbReference type="AlphaFoldDB" id="A0A162UV38"/>
<dbReference type="PROSITE" id="PS00455">
    <property type="entry name" value="AMP_BINDING"/>
    <property type="match status" value="1"/>
</dbReference>
<dbReference type="InterPro" id="IPR000873">
    <property type="entry name" value="AMP-dep_synth/lig_dom"/>
</dbReference>
<dbReference type="Pfam" id="PF00501">
    <property type="entry name" value="AMP-binding"/>
    <property type="match status" value="1"/>
</dbReference>
<dbReference type="PANTHER" id="PTHR43859">
    <property type="entry name" value="ACYL-ACTIVATING ENZYME"/>
    <property type="match status" value="1"/>
</dbReference>
<reference evidence="8" key="1">
    <citation type="submission" date="2015-06" db="EMBL/GenBank/DDBJ databases">
        <title>Expansion of signal transduction pathways in fungi by whole-genome duplication.</title>
        <authorList>
            <consortium name="DOE Joint Genome Institute"/>
            <person name="Corrochano L.M."/>
            <person name="Kuo A."/>
            <person name="Marcet-Houben M."/>
            <person name="Polaino S."/>
            <person name="Salamov A."/>
            <person name="Villalobos J.M."/>
            <person name="Alvarez M.I."/>
            <person name="Avalos J."/>
            <person name="Benito E.P."/>
            <person name="Benoit I."/>
            <person name="Burger G."/>
            <person name="Camino L.P."/>
            <person name="Canovas D."/>
            <person name="Cerda-Olmedo E."/>
            <person name="Cheng J.-F."/>
            <person name="Dominguez A."/>
            <person name="Elias M."/>
            <person name="Eslava A.P."/>
            <person name="Glaser F."/>
            <person name="Grimwood J."/>
            <person name="Gutierrez G."/>
            <person name="Heitman J."/>
            <person name="Henrissat B."/>
            <person name="Iturriaga E.A."/>
            <person name="Lang B.F."/>
            <person name="Lavin J.L."/>
            <person name="Lee S."/>
            <person name="Li W."/>
            <person name="Lindquist E."/>
            <person name="Lopez-Garcia S."/>
            <person name="Luque E.M."/>
            <person name="Marcos A.T."/>
            <person name="Martin J."/>
            <person name="McCluskey K."/>
            <person name="Medina H.R."/>
            <person name="Miralles-Duran A."/>
            <person name="Miyazaki A."/>
            <person name="Munoz-Torres E."/>
            <person name="Oguiza J.A."/>
            <person name="Ohm R."/>
            <person name="Olmedo M."/>
            <person name="Orejas M."/>
            <person name="Ortiz-Castellanos L."/>
            <person name="Pisabarro A.G."/>
            <person name="Rodriguez-Romero J."/>
            <person name="Ruiz-Herrera J."/>
            <person name="Ruiz-Vazquez R."/>
            <person name="Sanz C."/>
            <person name="Schackwitz W."/>
            <person name="Schmutz J."/>
            <person name="Shahriari M."/>
            <person name="Shelest E."/>
            <person name="Silva-Franco F."/>
            <person name="Soanes D."/>
            <person name="Syed K."/>
            <person name="Tagua V.G."/>
            <person name="Talbot N.J."/>
            <person name="Thon M."/>
            <person name="De vries R.P."/>
            <person name="Wiebenga A."/>
            <person name="Yadav J.S."/>
            <person name="Braun E.L."/>
            <person name="Baker S."/>
            <person name="Garre V."/>
            <person name="Horwitz B."/>
            <person name="Torres-Martinez S."/>
            <person name="Idnurm A."/>
            <person name="Herrera-Estrella A."/>
            <person name="Gabaldon T."/>
            <person name="Grigoriev I.V."/>
        </authorList>
    </citation>
    <scope>NUCLEOTIDE SEQUENCE [LARGE SCALE GENOMIC DNA]</scope>
    <source>
        <strain evidence="8">NRRL 1555(-)</strain>
    </source>
</reference>
<evidence type="ECO:0008006" key="9">
    <source>
        <dbReference type="Google" id="ProtNLM"/>
    </source>
</evidence>
<dbReference type="STRING" id="763407.A0A162UV38"/>
<evidence type="ECO:0000259" key="6">
    <source>
        <dbReference type="Pfam" id="PF13193"/>
    </source>
</evidence>
<dbReference type="InterPro" id="IPR045851">
    <property type="entry name" value="AMP-bd_C_sf"/>
</dbReference>
<comment type="similarity">
    <text evidence="1">Belongs to the ATP-dependent AMP-binding enzyme family.</text>
</comment>
<organism evidence="7 8">
    <name type="scientific">Phycomyces blakesleeanus (strain ATCC 8743b / DSM 1359 / FGSC 10004 / NBRC 33097 / NRRL 1555)</name>
    <dbReference type="NCBI Taxonomy" id="763407"/>
    <lineage>
        <taxon>Eukaryota</taxon>
        <taxon>Fungi</taxon>
        <taxon>Fungi incertae sedis</taxon>
        <taxon>Mucoromycota</taxon>
        <taxon>Mucoromycotina</taxon>
        <taxon>Mucoromycetes</taxon>
        <taxon>Mucorales</taxon>
        <taxon>Phycomycetaceae</taxon>
        <taxon>Phycomyces</taxon>
    </lineage>
</organism>
<dbReference type="InterPro" id="IPR025110">
    <property type="entry name" value="AMP-bd_C"/>
</dbReference>
<feature type="domain" description="AMP-dependent synthetase/ligase" evidence="5">
    <location>
        <begin position="65"/>
        <end position="435"/>
    </location>
</feature>
<dbReference type="InterPro" id="IPR042099">
    <property type="entry name" value="ANL_N_sf"/>
</dbReference>
<dbReference type="SUPFAM" id="SSF56801">
    <property type="entry name" value="Acetyl-CoA synthetase-like"/>
    <property type="match status" value="1"/>
</dbReference>
<evidence type="ECO:0000256" key="4">
    <source>
        <dbReference type="ARBA" id="ARBA00023098"/>
    </source>
</evidence>
<evidence type="ECO:0000256" key="2">
    <source>
        <dbReference type="ARBA" id="ARBA00022598"/>
    </source>
</evidence>
<keyword evidence="4" id="KW-0443">Lipid metabolism</keyword>
<evidence type="ECO:0000313" key="7">
    <source>
        <dbReference type="EMBL" id="OAD78253.1"/>
    </source>
</evidence>
<keyword evidence="8" id="KW-1185">Reference proteome</keyword>
<dbReference type="GeneID" id="28990283"/>
<dbReference type="VEuPathDB" id="FungiDB:PHYBLDRAFT_130601"/>
<keyword evidence="2" id="KW-0436">Ligase</keyword>
<dbReference type="InterPro" id="IPR020845">
    <property type="entry name" value="AMP-binding_CS"/>
</dbReference>
<dbReference type="GO" id="GO:0006631">
    <property type="term" value="P:fatty acid metabolic process"/>
    <property type="evidence" value="ECO:0007669"/>
    <property type="project" value="UniProtKB-KW"/>
</dbReference>
<protein>
    <recommendedName>
        <fullName evidence="9">AMP-dependent synthetase/ligase domain-containing protein</fullName>
    </recommendedName>
</protein>
<name>A0A162UV38_PHYB8</name>
<dbReference type="OrthoDB" id="10253115at2759"/>
<gene>
    <name evidence="7" type="ORF">PHYBLDRAFT_130601</name>
</gene>